<feature type="binding site" evidence="14">
    <location>
        <position position="172"/>
    </location>
    <ligand>
        <name>ATP</name>
        <dbReference type="ChEBI" id="CHEBI:30616"/>
    </ligand>
</feature>
<comment type="catalytic activity">
    <reaction evidence="12 13">
        <text>L-threonine + hydrogencarbonate + ATP = L-threonylcarbamoyladenylate + diphosphate + H2O</text>
        <dbReference type="Rhea" id="RHEA:36407"/>
        <dbReference type="ChEBI" id="CHEBI:15377"/>
        <dbReference type="ChEBI" id="CHEBI:17544"/>
        <dbReference type="ChEBI" id="CHEBI:30616"/>
        <dbReference type="ChEBI" id="CHEBI:33019"/>
        <dbReference type="ChEBI" id="CHEBI:57926"/>
        <dbReference type="ChEBI" id="CHEBI:73682"/>
        <dbReference type="EC" id="2.7.7.87"/>
    </reaction>
</comment>
<keyword evidence="8 13" id="KW-0548">Nucleotidyltransferase</keyword>
<feature type="domain" description="YrdC-like" evidence="15">
    <location>
        <begin position="41"/>
        <end position="227"/>
    </location>
</feature>
<evidence type="ECO:0000256" key="10">
    <source>
        <dbReference type="ARBA" id="ARBA00022840"/>
    </source>
</evidence>
<dbReference type="SUPFAM" id="SSF55821">
    <property type="entry name" value="YrdC/RibB"/>
    <property type="match status" value="1"/>
</dbReference>
<feature type="binding site" evidence="14">
    <location>
        <position position="95"/>
    </location>
    <ligand>
        <name>L-threonine</name>
        <dbReference type="ChEBI" id="CHEBI:57926"/>
    </ligand>
</feature>
<dbReference type="InterPro" id="IPR010923">
    <property type="entry name" value="T(6)A37_SUA5"/>
</dbReference>
<feature type="binding site" evidence="14">
    <location>
        <position position="90"/>
    </location>
    <ligand>
        <name>ATP</name>
        <dbReference type="ChEBI" id="CHEBI:30616"/>
    </ligand>
</feature>
<organism evidence="16 17">
    <name type="scientific">Maritalea mobilis</name>
    <dbReference type="NCBI Taxonomy" id="483324"/>
    <lineage>
        <taxon>Bacteria</taxon>
        <taxon>Pseudomonadati</taxon>
        <taxon>Pseudomonadota</taxon>
        <taxon>Alphaproteobacteria</taxon>
        <taxon>Hyphomicrobiales</taxon>
        <taxon>Devosiaceae</taxon>
        <taxon>Maritalea</taxon>
    </lineage>
</organism>
<evidence type="ECO:0000313" key="16">
    <source>
        <dbReference type="EMBL" id="TDQ63872.1"/>
    </source>
</evidence>
<evidence type="ECO:0000256" key="9">
    <source>
        <dbReference type="ARBA" id="ARBA00022741"/>
    </source>
</evidence>
<dbReference type="GO" id="GO:0008033">
    <property type="term" value="P:tRNA processing"/>
    <property type="evidence" value="ECO:0007669"/>
    <property type="project" value="UniProtKB-KW"/>
</dbReference>
<dbReference type="GO" id="GO:0005524">
    <property type="term" value="F:ATP binding"/>
    <property type="evidence" value="ECO:0007669"/>
    <property type="project" value="UniProtKB-UniRule"/>
</dbReference>
<keyword evidence="9 13" id="KW-0547">Nucleotide-binding</keyword>
<dbReference type="NCBIfam" id="TIGR00057">
    <property type="entry name" value="L-threonylcarbamoyladenylate synthase"/>
    <property type="match status" value="1"/>
</dbReference>
<feature type="binding site" evidence="14">
    <location>
        <position position="223"/>
    </location>
    <ligand>
        <name>ATP</name>
        <dbReference type="ChEBI" id="CHEBI:30616"/>
    </ligand>
</feature>
<feature type="binding site" evidence="14">
    <location>
        <position position="146"/>
    </location>
    <ligand>
        <name>ATP</name>
        <dbReference type="ChEBI" id="CHEBI:30616"/>
    </ligand>
</feature>
<comment type="function">
    <text evidence="13">Required for the formation of a threonylcarbamoyl group on adenosine at position 37 (t(6)A37) in tRNAs that read codons beginning with adenine.</text>
</comment>
<accession>A0A4R6VNR4</accession>
<dbReference type="InterPro" id="IPR017945">
    <property type="entry name" value="DHBP_synth_RibB-like_a/b_dom"/>
</dbReference>
<dbReference type="PANTHER" id="PTHR17490:SF16">
    <property type="entry name" value="THREONYLCARBAMOYL-AMP SYNTHASE"/>
    <property type="match status" value="1"/>
</dbReference>
<evidence type="ECO:0000256" key="5">
    <source>
        <dbReference type="ARBA" id="ARBA00022490"/>
    </source>
</evidence>
<evidence type="ECO:0000313" key="17">
    <source>
        <dbReference type="Proteomes" id="UP000295391"/>
    </source>
</evidence>
<evidence type="ECO:0000256" key="3">
    <source>
        <dbReference type="ARBA" id="ARBA00012584"/>
    </source>
</evidence>
<proteinExistence type="inferred from homology"/>
<evidence type="ECO:0000256" key="6">
    <source>
        <dbReference type="ARBA" id="ARBA00022679"/>
    </source>
</evidence>
<protein>
    <recommendedName>
        <fullName evidence="4 13">Threonylcarbamoyl-AMP synthase</fullName>
        <shortName evidence="13">TC-AMP synthase</shortName>
        <ecNumber evidence="3 13">2.7.7.87</ecNumber>
    </recommendedName>
    <alternativeName>
        <fullName evidence="11 13">L-threonylcarbamoyladenylate synthase</fullName>
    </alternativeName>
</protein>
<dbReference type="FunFam" id="3.90.870.10:FF:000009">
    <property type="entry name" value="Threonylcarbamoyl-AMP synthase, putative"/>
    <property type="match status" value="1"/>
</dbReference>
<dbReference type="Gene3D" id="3.40.50.11030">
    <property type="entry name" value="Threonylcarbamoyl-AMP synthase, C-terminal domain"/>
    <property type="match status" value="1"/>
</dbReference>
<dbReference type="Pfam" id="PF01300">
    <property type="entry name" value="Sua5_yciO_yrdC"/>
    <property type="match status" value="1"/>
</dbReference>
<feature type="binding site" evidence="14">
    <location>
        <position position="180"/>
    </location>
    <ligand>
        <name>ATP</name>
        <dbReference type="ChEBI" id="CHEBI:30616"/>
    </ligand>
</feature>
<evidence type="ECO:0000256" key="12">
    <source>
        <dbReference type="ARBA" id="ARBA00048366"/>
    </source>
</evidence>
<comment type="caution">
    <text evidence="16">The sequence shown here is derived from an EMBL/GenBank/DDBJ whole genome shotgun (WGS) entry which is preliminary data.</text>
</comment>
<evidence type="ECO:0000256" key="11">
    <source>
        <dbReference type="ARBA" id="ARBA00029774"/>
    </source>
</evidence>
<keyword evidence="10 13" id="KW-0067">ATP-binding</keyword>
<dbReference type="InterPro" id="IPR050156">
    <property type="entry name" value="TC-AMP_synthase_SUA5"/>
</dbReference>
<feature type="binding site" evidence="14">
    <location>
        <position position="150"/>
    </location>
    <ligand>
        <name>L-threonine</name>
        <dbReference type="ChEBI" id="CHEBI:57926"/>
    </ligand>
</feature>
<dbReference type="Pfam" id="PF03481">
    <property type="entry name" value="Sua5_C"/>
    <property type="match status" value="1"/>
</dbReference>
<dbReference type="GO" id="GO:0006450">
    <property type="term" value="P:regulation of translational fidelity"/>
    <property type="evidence" value="ECO:0007669"/>
    <property type="project" value="TreeGrafter"/>
</dbReference>
<dbReference type="GO" id="GO:0000049">
    <property type="term" value="F:tRNA binding"/>
    <property type="evidence" value="ECO:0007669"/>
    <property type="project" value="TreeGrafter"/>
</dbReference>
<keyword evidence="6 13" id="KW-0808">Transferase</keyword>
<dbReference type="AlphaFoldDB" id="A0A4R6VNR4"/>
<dbReference type="EMBL" id="SNYR01000002">
    <property type="protein sequence ID" value="TDQ63872.1"/>
    <property type="molecule type" value="Genomic_DNA"/>
</dbReference>
<feature type="binding site" evidence="14">
    <location>
        <position position="170"/>
    </location>
    <ligand>
        <name>L-threonine</name>
        <dbReference type="ChEBI" id="CHEBI:57926"/>
    </ligand>
</feature>
<keyword evidence="7 13" id="KW-0819">tRNA processing</keyword>
<keyword evidence="17" id="KW-1185">Reference proteome</keyword>
<evidence type="ECO:0000259" key="15">
    <source>
        <dbReference type="PROSITE" id="PS51163"/>
    </source>
</evidence>
<feature type="binding site" evidence="14">
    <location>
        <position position="209"/>
    </location>
    <ligand>
        <name>L-threonine</name>
        <dbReference type="ChEBI" id="CHEBI:57926"/>
    </ligand>
</feature>
<dbReference type="PROSITE" id="PS51163">
    <property type="entry name" value="YRDC"/>
    <property type="match status" value="1"/>
</dbReference>
<name>A0A4R6VNR4_9HYPH</name>
<reference evidence="16 17" key="1">
    <citation type="submission" date="2019-03" db="EMBL/GenBank/DDBJ databases">
        <title>Genomic Encyclopedia of Type Strains, Phase III (KMG-III): the genomes of soil and plant-associated and newly described type strains.</title>
        <authorList>
            <person name="Whitman W."/>
        </authorList>
    </citation>
    <scope>NUCLEOTIDE SEQUENCE [LARGE SCALE GENOMIC DNA]</scope>
    <source>
        <strain evidence="16 17">CGMCC 1.7002</strain>
    </source>
</reference>
<feature type="binding site" evidence="14">
    <location>
        <position position="258"/>
    </location>
    <ligand>
        <name>ATP</name>
        <dbReference type="ChEBI" id="CHEBI:30616"/>
    </ligand>
</feature>
<comment type="subcellular location">
    <subcellularLocation>
        <location evidence="1 13">Cytoplasm</location>
    </subcellularLocation>
</comment>
<dbReference type="EC" id="2.7.7.87" evidence="3 13"/>
<dbReference type="Gene3D" id="3.90.870.10">
    <property type="entry name" value="DHBP synthase"/>
    <property type="match status" value="1"/>
</dbReference>
<dbReference type="InterPro" id="IPR038385">
    <property type="entry name" value="Sua5/YwlC_C"/>
</dbReference>
<evidence type="ECO:0000256" key="14">
    <source>
        <dbReference type="PIRSR" id="PIRSR004930-1"/>
    </source>
</evidence>
<dbReference type="GO" id="GO:0005737">
    <property type="term" value="C:cytoplasm"/>
    <property type="evidence" value="ECO:0007669"/>
    <property type="project" value="UniProtKB-SubCell"/>
</dbReference>
<feature type="binding site" evidence="14">
    <location>
        <position position="63"/>
    </location>
    <ligand>
        <name>ATP</name>
        <dbReference type="ChEBI" id="CHEBI:30616"/>
    </ligand>
</feature>
<sequence>MSKHAIYLCRLYSHLLNLILDLQAKPCQTAAMKEPRDNTQFVKIEHAAQILRAGDVVAMPTETVYGLAGNAQSDDAVVKIFETKSRPRFNPLIVHCATREMVEAIAEFPPLADILADKFWPGPLTMVLPKRDDAALSDLVTAGLDTVAIRMPKHEMARELIRQAGFPVAAPSANPSGKLSPTTAQHVLDGFEGRVPVIDGGPATEGVESTIVAVHDDQLILLRPGTISREALTEATGRSVLDPQDKTIKAPGMLLSHYAPNAAVRLNASDCVDGEAALNFGNSELTSAKAKLNLSAEGDLAEAARNLFSYLRKLDQAGVHTIAVAPIPELGLGEAINDRLRRAAADRN</sequence>
<dbReference type="GO" id="GO:0003725">
    <property type="term" value="F:double-stranded RNA binding"/>
    <property type="evidence" value="ECO:0007669"/>
    <property type="project" value="UniProtKB-UniRule"/>
</dbReference>
<evidence type="ECO:0000256" key="13">
    <source>
        <dbReference type="PIRNR" id="PIRNR004930"/>
    </source>
</evidence>
<evidence type="ECO:0000256" key="8">
    <source>
        <dbReference type="ARBA" id="ARBA00022695"/>
    </source>
</evidence>
<evidence type="ECO:0000256" key="1">
    <source>
        <dbReference type="ARBA" id="ARBA00004496"/>
    </source>
</evidence>
<dbReference type="Proteomes" id="UP000295391">
    <property type="component" value="Unassembled WGS sequence"/>
</dbReference>
<evidence type="ECO:0000256" key="4">
    <source>
        <dbReference type="ARBA" id="ARBA00015492"/>
    </source>
</evidence>
<dbReference type="PANTHER" id="PTHR17490">
    <property type="entry name" value="SUA5"/>
    <property type="match status" value="1"/>
</dbReference>
<gene>
    <name evidence="16" type="ORF">ATL17_1881</name>
</gene>
<dbReference type="GO" id="GO:0061710">
    <property type="term" value="F:L-threonylcarbamoyladenylate synthase"/>
    <property type="evidence" value="ECO:0007669"/>
    <property type="project" value="UniProtKB-EC"/>
</dbReference>
<evidence type="ECO:0000256" key="2">
    <source>
        <dbReference type="ARBA" id="ARBA00007663"/>
    </source>
</evidence>
<keyword evidence="5 13" id="KW-0963">Cytoplasm</keyword>
<evidence type="ECO:0000256" key="7">
    <source>
        <dbReference type="ARBA" id="ARBA00022694"/>
    </source>
</evidence>
<dbReference type="InterPro" id="IPR006070">
    <property type="entry name" value="Sua5-like_dom"/>
</dbReference>
<dbReference type="PIRSF" id="PIRSF004930">
    <property type="entry name" value="Tln_factor_SUA5"/>
    <property type="match status" value="1"/>
</dbReference>
<feature type="binding site" evidence="14">
    <location>
        <position position="86"/>
    </location>
    <ligand>
        <name>ATP</name>
        <dbReference type="ChEBI" id="CHEBI:30616"/>
    </ligand>
</feature>
<dbReference type="InterPro" id="IPR005145">
    <property type="entry name" value="Sua5_C"/>
</dbReference>
<comment type="similarity">
    <text evidence="2 13">Belongs to the SUA5 family.</text>
</comment>